<dbReference type="Proteomes" id="UP000604475">
    <property type="component" value="Unassembled WGS sequence"/>
</dbReference>
<protein>
    <submittedName>
        <fullName evidence="3">Uncharacterized protein</fullName>
    </submittedName>
</protein>
<feature type="region of interest" description="Disordered" evidence="1">
    <location>
        <begin position="52"/>
        <end position="72"/>
    </location>
</feature>
<dbReference type="EMBL" id="JAEACQ010000350">
    <property type="protein sequence ID" value="MBL7632787.1"/>
    <property type="molecule type" value="Genomic_DNA"/>
</dbReference>
<feature type="transmembrane region" description="Helical" evidence="2">
    <location>
        <begin position="82"/>
        <end position="102"/>
    </location>
</feature>
<accession>A0A937RLW9</accession>
<evidence type="ECO:0000313" key="3">
    <source>
        <dbReference type="EMBL" id="MBL7632787.1"/>
    </source>
</evidence>
<gene>
    <name evidence="3" type="ORF">I7412_37665</name>
</gene>
<sequence length="112" mass="11590">MTNPRGATLVPKRSAPGRPNDAQVISLPVPARRRPASGPPTAAVQSPLARAAAAQHPVAGARTPRRPGRQAPALRLTRRGRAVVAVLLGFALWGAASAAWLATRWILTVAGA</sequence>
<proteinExistence type="predicted"/>
<name>A0A937RLW9_9ACTN</name>
<evidence type="ECO:0000256" key="2">
    <source>
        <dbReference type="SAM" id="Phobius"/>
    </source>
</evidence>
<evidence type="ECO:0000256" key="1">
    <source>
        <dbReference type="SAM" id="MobiDB-lite"/>
    </source>
</evidence>
<dbReference type="AlphaFoldDB" id="A0A937RLW9"/>
<organism evidence="3 4">
    <name type="scientific">Frankia nepalensis</name>
    <dbReference type="NCBI Taxonomy" id="1836974"/>
    <lineage>
        <taxon>Bacteria</taxon>
        <taxon>Bacillati</taxon>
        <taxon>Actinomycetota</taxon>
        <taxon>Actinomycetes</taxon>
        <taxon>Frankiales</taxon>
        <taxon>Frankiaceae</taxon>
        <taxon>Frankia</taxon>
    </lineage>
</organism>
<keyword evidence="2" id="KW-0812">Transmembrane</keyword>
<evidence type="ECO:0000313" key="4">
    <source>
        <dbReference type="Proteomes" id="UP000604475"/>
    </source>
</evidence>
<reference evidence="3" key="1">
    <citation type="submission" date="2020-12" db="EMBL/GenBank/DDBJ databases">
        <title>Genomic characterization of non-nitrogen-fixing Frankia strains.</title>
        <authorList>
            <person name="Carlos-Shanley C."/>
            <person name="Guerra T."/>
            <person name="Hahn D."/>
        </authorList>
    </citation>
    <scope>NUCLEOTIDE SEQUENCE</scope>
    <source>
        <strain evidence="3">CN6</strain>
    </source>
</reference>
<keyword evidence="2" id="KW-1133">Transmembrane helix</keyword>
<comment type="caution">
    <text evidence="3">The sequence shown here is derived from an EMBL/GenBank/DDBJ whole genome shotgun (WGS) entry which is preliminary data.</text>
</comment>
<feature type="region of interest" description="Disordered" evidence="1">
    <location>
        <begin position="1"/>
        <end position="23"/>
    </location>
</feature>
<keyword evidence="2" id="KW-0472">Membrane</keyword>
<keyword evidence="4" id="KW-1185">Reference proteome</keyword>